<protein>
    <submittedName>
        <fullName evidence="1">Uncharacterized protein</fullName>
    </submittedName>
</protein>
<reference evidence="1 2" key="2">
    <citation type="journal article" date="2022" name="Mol. Ecol. Resour.">
        <title>The genomes of chicory, endive, great burdock and yacon provide insights into Asteraceae paleo-polyploidization history and plant inulin production.</title>
        <authorList>
            <person name="Fan W."/>
            <person name="Wang S."/>
            <person name="Wang H."/>
            <person name="Wang A."/>
            <person name="Jiang F."/>
            <person name="Liu H."/>
            <person name="Zhao H."/>
            <person name="Xu D."/>
            <person name="Zhang Y."/>
        </authorList>
    </citation>
    <scope>NUCLEOTIDE SEQUENCE [LARGE SCALE GENOMIC DNA]</scope>
    <source>
        <strain evidence="2">cv. Punajuju</strain>
        <tissue evidence="1">Leaves</tissue>
    </source>
</reference>
<gene>
    <name evidence="1" type="ORF">L2E82_40913</name>
</gene>
<organism evidence="1 2">
    <name type="scientific">Cichorium intybus</name>
    <name type="common">Chicory</name>
    <dbReference type="NCBI Taxonomy" id="13427"/>
    <lineage>
        <taxon>Eukaryota</taxon>
        <taxon>Viridiplantae</taxon>
        <taxon>Streptophyta</taxon>
        <taxon>Embryophyta</taxon>
        <taxon>Tracheophyta</taxon>
        <taxon>Spermatophyta</taxon>
        <taxon>Magnoliopsida</taxon>
        <taxon>eudicotyledons</taxon>
        <taxon>Gunneridae</taxon>
        <taxon>Pentapetalae</taxon>
        <taxon>asterids</taxon>
        <taxon>campanulids</taxon>
        <taxon>Asterales</taxon>
        <taxon>Asteraceae</taxon>
        <taxon>Cichorioideae</taxon>
        <taxon>Cichorieae</taxon>
        <taxon>Cichoriinae</taxon>
        <taxon>Cichorium</taxon>
    </lineage>
</organism>
<evidence type="ECO:0000313" key="1">
    <source>
        <dbReference type="EMBL" id="KAI3711086.1"/>
    </source>
</evidence>
<proteinExistence type="predicted"/>
<keyword evidence="2" id="KW-1185">Reference proteome</keyword>
<dbReference type="Proteomes" id="UP001055811">
    <property type="component" value="Linkage Group LG07"/>
</dbReference>
<sequence length="305" mass="35082">MGWMNEVKPEMMRSFFRSDSVSNVDIVKPENLEKKPRASKRIKSNKKFPLKIYIYIDDDDDSPNNHHAGTNTEGDSNFNESSKHFPVNLSKSKRTYPERDPKNCHGLSKQSNGDNGSECEFIADSKGMLQKLWKKASLKKKASVQSEFDCKVVISENSKPKETPTDAALVEGSIVNEKEKALKFQAEEAQRLLKRKVAERLRLLDMEKRQKKNEKENMKLKEIYRTKVQHDLKNLEMTCHDMASLLRGLGILVDNGPYASSHQIRAAYKRALLKFHPDRASGSDMHQQVEAEEKFKLISRMRLQL</sequence>
<dbReference type="EMBL" id="CM042015">
    <property type="protein sequence ID" value="KAI3711086.1"/>
    <property type="molecule type" value="Genomic_DNA"/>
</dbReference>
<accession>A0ACB9ANK6</accession>
<name>A0ACB9ANK6_CICIN</name>
<evidence type="ECO:0000313" key="2">
    <source>
        <dbReference type="Proteomes" id="UP001055811"/>
    </source>
</evidence>
<reference evidence="2" key="1">
    <citation type="journal article" date="2022" name="Mol. Ecol. Resour.">
        <title>The genomes of chicory, endive, great burdock and yacon provide insights into Asteraceae palaeo-polyploidization history and plant inulin production.</title>
        <authorList>
            <person name="Fan W."/>
            <person name="Wang S."/>
            <person name="Wang H."/>
            <person name="Wang A."/>
            <person name="Jiang F."/>
            <person name="Liu H."/>
            <person name="Zhao H."/>
            <person name="Xu D."/>
            <person name="Zhang Y."/>
        </authorList>
    </citation>
    <scope>NUCLEOTIDE SEQUENCE [LARGE SCALE GENOMIC DNA]</scope>
    <source>
        <strain evidence="2">cv. Punajuju</strain>
    </source>
</reference>
<comment type="caution">
    <text evidence="1">The sequence shown here is derived from an EMBL/GenBank/DDBJ whole genome shotgun (WGS) entry which is preliminary data.</text>
</comment>